<evidence type="ECO:0000259" key="2">
    <source>
        <dbReference type="Pfam" id="PF07859"/>
    </source>
</evidence>
<dbReference type="InterPro" id="IPR013094">
    <property type="entry name" value="AB_hydrolase_3"/>
</dbReference>
<accession>A0ABT2PCW6</accession>
<keyword evidence="4" id="KW-1185">Reference proteome</keyword>
<dbReference type="SUPFAM" id="SSF53474">
    <property type="entry name" value="alpha/beta-Hydrolases"/>
    <property type="match status" value="1"/>
</dbReference>
<dbReference type="EMBL" id="JAODOR010000010">
    <property type="protein sequence ID" value="MCT9002435.1"/>
    <property type="molecule type" value="Genomic_DNA"/>
</dbReference>
<evidence type="ECO:0000256" key="1">
    <source>
        <dbReference type="ARBA" id="ARBA00022801"/>
    </source>
</evidence>
<dbReference type="Gene3D" id="3.40.50.1820">
    <property type="entry name" value="alpha/beta hydrolase"/>
    <property type="match status" value="1"/>
</dbReference>
<dbReference type="Proteomes" id="UP001300496">
    <property type="component" value="Unassembled WGS sequence"/>
</dbReference>
<sequence>MTAELVRVYPASAPNGSGLVWAHGGGFAAGDIDMPEADFVARTLAAAGTTVVSVDYRLAIGGVHFPVPLDDVVAAWEWAHARRAEFGIDRLAIGGASAGGNLAAAAALRLAGTAAAPDLVVLAYPTLLAVQPAPDARLRQALDDDPFADRFGPQVVRDMYENYLGAPASTAPVEAAPGLATVAELADYPPTLIINGEVDELRVSAEVFAASLAAAGREVDCRIEPGTDHGFLNRPDGPAAALTLERIAARLSR</sequence>
<reference evidence="3 4" key="1">
    <citation type="journal article" date="2024" name="Int. J. Syst. Evol. Microbiol.">
        <title>Microbacterium memoriense sp. nov., a member of the Actinomycetota from marine beach sediment of the north coast of Portugal.</title>
        <authorList>
            <person name="Santos J.D.N.D."/>
            <person name="Klimek D."/>
            <person name="Calusinska M."/>
            <person name="Lobo-da-Cunha A."/>
            <person name="Catita J."/>
            <person name="Goncalves H."/>
            <person name="Gonzalez I."/>
            <person name="Lage O.M."/>
        </authorList>
    </citation>
    <scope>NUCLEOTIDE SEQUENCE [LARGE SCALE GENOMIC DNA]</scope>
    <source>
        <strain evidence="3 4">PMIC_1C1B</strain>
    </source>
</reference>
<dbReference type="Pfam" id="PF07859">
    <property type="entry name" value="Abhydrolase_3"/>
    <property type="match status" value="1"/>
</dbReference>
<dbReference type="GO" id="GO:0016787">
    <property type="term" value="F:hydrolase activity"/>
    <property type="evidence" value="ECO:0007669"/>
    <property type="project" value="UniProtKB-KW"/>
</dbReference>
<feature type="domain" description="Alpha/beta hydrolase fold-3" evidence="2">
    <location>
        <begin position="19"/>
        <end position="232"/>
    </location>
</feature>
<comment type="caution">
    <text evidence="3">The sequence shown here is derived from an EMBL/GenBank/DDBJ whole genome shotgun (WGS) entry which is preliminary data.</text>
</comment>
<gene>
    <name evidence="3" type="ORF">N4R40_08675</name>
</gene>
<keyword evidence="1 3" id="KW-0378">Hydrolase</keyword>
<dbReference type="InterPro" id="IPR050300">
    <property type="entry name" value="GDXG_lipolytic_enzyme"/>
</dbReference>
<evidence type="ECO:0000313" key="3">
    <source>
        <dbReference type="EMBL" id="MCT9002435.1"/>
    </source>
</evidence>
<dbReference type="InterPro" id="IPR029058">
    <property type="entry name" value="AB_hydrolase_fold"/>
</dbReference>
<dbReference type="RefSeq" id="WP_261606971.1">
    <property type="nucleotide sequence ID" value="NZ_JAODOR010000010.1"/>
</dbReference>
<organism evidence="3 4">
    <name type="scientific">Microbacterium memoriense</name>
    <dbReference type="NCBI Taxonomy" id="2978350"/>
    <lineage>
        <taxon>Bacteria</taxon>
        <taxon>Bacillati</taxon>
        <taxon>Actinomycetota</taxon>
        <taxon>Actinomycetes</taxon>
        <taxon>Micrococcales</taxon>
        <taxon>Microbacteriaceae</taxon>
        <taxon>Microbacterium</taxon>
    </lineage>
</organism>
<dbReference type="PANTHER" id="PTHR48081">
    <property type="entry name" value="AB HYDROLASE SUPERFAMILY PROTEIN C4A8.06C"/>
    <property type="match status" value="1"/>
</dbReference>
<proteinExistence type="predicted"/>
<protein>
    <submittedName>
        <fullName evidence="3">Alpha/beta hydrolase</fullName>
    </submittedName>
</protein>
<dbReference type="PANTHER" id="PTHR48081:SF8">
    <property type="entry name" value="ALPHA_BETA HYDROLASE FOLD-3 DOMAIN-CONTAINING PROTEIN-RELATED"/>
    <property type="match status" value="1"/>
</dbReference>
<name>A0ABT2PCW6_9MICO</name>
<evidence type="ECO:0000313" key="4">
    <source>
        <dbReference type="Proteomes" id="UP001300496"/>
    </source>
</evidence>